<dbReference type="AlphaFoldDB" id="A0A9Q6Z740"/>
<dbReference type="OrthoDB" id="9809908at2"/>
<evidence type="ECO:0000313" key="4">
    <source>
        <dbReference type="Proteomes" id="UP000596202"/>
    </source>
</evidence>
<keyword evidence="1" id="KW-1133">Transmembrane helix</keyword>
<feature type="transmembrane region" description="Helical" evidence="1">
    <location>
        <begin position="81"/>
        <end position="99"/>
    </location>
</feature>
<dbReference type="InterPro" id="IPR050640">
    <property type="entry name" value="Bact_2-comp_sensor_kinase"/>
</dbReference>
<dbReference type="RefSeq" id="WP_002989241.1">
    <property type="nucleotide sequence ID" value="NZ_CP068108.1"/>
</dbReference>
<sequence length="348" mass="41098">MTKKQISAIHLVFWVIFILRTATRFDYDTLQFEFAFWREESEQAVFRFYPIVFTLLSAIVFYFNYWYVIPKFIGSKKFGRIVLGVVLIYSLFIGLRYFVEEYLLNLFFGFTNYSPVLPASFYIVDNLYFASLCIIPSITIWLIVQFVQSQKEKTEAVQLKTEAEINFLKSQVNPHFIFNTMNNIYYLVYQKSDLALSAIEKLSHLMRYVTYESQQQTVSLEAEIEYIENYIELECMRIQGEKYIKIKKEIQQPQLQIPPLLLLPFVENAFKHGEVTDPNHPFLITITQNEYTLVFQSSNKVNSYQKDKQQGIGIENIKKRLALHFPAQHTLTIQQTETSYFCNLTIEL</sequence>
<dbReference type="GeneID" id="93529754"/>
<dbReference type="GO" id="GO:0000155">
    <property type="term" value="F:phosphorelay sensor kinase activity"/>
    <property type="evidence" value="ECO:0007669"/>
    <property type="project" value="InterPro"/>
</dbReference>
<dbReference type="Proteomes" id="UP000596202">
    <property type="component" value="Chromosome"/>
</dbReference>
<dbReference type="InterPro" id="IPR036890">
    <property type="entry name" value="HATPase_C_sf"/>
</dbReference>
<dbReference type="Pfam" id="PF06580">
    <property type="entry name" value="His_kinase"/>
    <property type="match status" value="1"/>
</dbReference>
<dbReference type="GO" id="GO:0016020">
    <property type="term" value="C:membrane"/>
    <property type="evidence" value="ECO:0007669"/>
    <property type="project" value="InterPro"/>
</dbReference>
<organism evidence="3 4">
    <name type="scientific">Myroides odoratus</name>
    <name type="common">Flavobacterium odoratum</name>
    <dbReference type="NCBI Taxonomy" id="256"/>
    <lineage>
        <taxon>Bacteria</taxon>
        <taxon>Pseudomonadati</taxon>
        <taxon>Bacteroidota</taxon>
        <taxon>Flavobacteriia</taxon>
        <taxon>Flavobacteriales</taxon>
        <taxon>Flavobacteriaceae</taxon>
        <taxon>Myroides</taxon>
    </lineage>
</organism>
<name>A0A9Q6Z740_MYROD</name>
<dbReference type="PANTHER" id="PTHR34220">
    <property type="entry name" value="SENSOR HISTIDINE KINASE YPDA"/>
    <property type="match status" value="1"/>
</dbReference>
<feature type="transmembrane region" description="Helical" evidence="1">
    <location>
        <begin position="48"/>
        <end position="69"/>
    </location>
</feature>
<proteinExistence type="predicted"/>
<gene>
    <name evidence="3" type="ORF">I6I88_18860</name>
</gene>
<keyword evidence="3" id="KW-0418">Kinase</keyword>
<evidence type="ECO:0000256" key="1">
    <source>
        <dbReference type="SAM" id="Phobius"/>
    </source>
</evidence>
<dbReference type="PANTHER" id="PTHR34220:SF7">
    <property type="entry name" value="SENSOR HISTIDINE KINASE YPDA"/>
    <property type="match status" value="1"/>
</dbReference>
<keyword evidence="1" id="KW-0472">Membrane</keyword>
<accession>A0A9Q6Z740</accession>
<evidence type="ECO:0000259" key="2">
    <source>
        <dbReference type="Pfam" id="PF06580"/>
    </source>
</evidence>
<protein>
    <submittedName>
        <fullName evidence="3">Sensor histidine kinase</fullName>
    </submittedName>
</protein>
<keyword evidence="1" id="KW-0812">Transmembrane</keyword>
<feature type="domain" description="Signal transduction histidine kinase internal region" evidence="2">
    <location>
        <begin position="163"/>
        <end position="239"/>
    </location>
</feature>
<reference evidence="3 4" key="1">
    <citation type="submission" date="2021-01" db="EMBL/GenBank/DDBJ databases">
        <title>FDA dAtabase for Regulatory Grade micrObial Sequences (FDA-ARGOS): Supporting development and validation of Infectious Disease Dx tests.</title>
        <authorList>
            <person name="Sproer C."/>
            <person name="Gronow S."/>
            <person name="Severitt S."/>
            <person name="Schroder I."/>
            <person name="Tallon L."/>
            <person name="Sadzewicz L."/>
            <person name="Zhao X."/>
            <person name="Boylan J."/>
            <person name="Ott S."/>
            <person name="Bowen H."/>
            <person name="Vavikolanu K."/>
            <person name="Mehta A."/>
            <person name="Aluvathingal J."/>
            <person name="Nadendla S."/>
            <person name="Lowell S."/>
            <person name="Myers T."/>
            <person name="Yan Y."/>
            <person name="Sichtig H."/>
        </authorList>
    </citation>
    <scope>NUCLEOTIDE SEQUENCE [LARGE SCALE GENOMIC DNA]</scope>
    <source>
        <strain evidence="3 4">FDAARGOS_1131</strain>
    </source>
</reference>
<keyword evidence="3" id="KW-0808">Transferase</keyword>
<dbReference type="InterPro" id="IPR010559">
    <property type="entry name" value="Sig_transdc_His_kin_internal"/>
</dbReference>
<dbReference type="EMBL" id="CP068108">
    <property type="protein sequence ID" value="QQU00192.1"/>
    <property type="molecule type" value="Genomic_DNA"/>
</dbReference>
<dbReference type="Gene3D" id="3.30.565.10">
    <property type="entry name" value="Histidine kinase-like ATPase, C-terminal domain"/>
    <property type="match status" value="1"/>
</dbReference>
<feature type="transmembrane region" description="Helical" evidence="1">
    <location>
        <begin position="119"/>
        <end position="144"/>
    </location>
</feature>
<evidence type="ECO:0000313" key="3">
    <source>
        <dbReference type="EMBL" id="QQU00192.1"/>
    </source>
</evidence>